<dbReference type="Gene3D" id="3.20.20.70">
    <property type="entry name" value="Aldolase class I"/>
    <property type="match status" value="1"/>
</dbReference>
<dbReference type="InterPro" id="IPR020861">
    <property type="entry name" value="Triosephosphate_isomerase_AS"/>
</dbReference>
<dbReference type="FunFam" id="3.20.20.70:FF:000016">
    <property type="entry name" value="Triosephosphate isomerase"/>
    <property type="match status" value="1"/>
</dbReference>
<evidence type="ECO:0000256" key="4">
    <source>
        <dbReference type="ARBA" id="ARBA00019397"/>
    </source>
</evidence>
<reference evidence="12" key="1">
    <citation type="submission" date="2017-05" db="EMBL/GenBank/DDBJ databases">
        <authorList>
            <person name="Kirkegaard R."/>
            <person name="Mcilroy J S."/>
        </authorList>
    </citation>
    <scope>NUCLEOTIDE SEQUENCE [LARGE SCALE GENOMIC DNA]</scope>
</reference>
<evidence type="ECO:0000256" key="9">
    <source>
        <dbReference type="HAMAP-Rule" id="MF_00147"/>
    </source>
</evidence>
<dbReference type="HAMAP" id="MF_00147_B">
    <property type="entry name" value="TIM_B"/>
    <property type="match status" value="1"/>
</dbReference>
<organism evidence="11 12">
    <name type="scientific">Candidatus Brevifilum fermentans</name>
    <dbReference type="NCBI Taxonomy" id="1986204"/>
    <lineage>
        <taxon>Bacteria</taxon>
        <taxon>Bacillati</taxon>
        <taxon>Chloroflexota</taxon>
        <taxon>Anaerolineae</taxon>
        <taxon>Anaerolineales</taxon>
        <taxon>Anaerolineaceae</taxon>
        <taxon>Candidatus Brevifilum</taxon>
    </lineage>
</organism>
<comment type="function">
    <text evidence="9">Involved in the gluconeogenesis. Catalyzes stereospecifically the conversion of dihydroxyacetone phosphate (DHAP) to D-glyceraldehyde-3-phosphate (G3P).</text>
</comment>
<protein>
    <recommendedName>
        <fullName evidence="4 9">Triosephosphate isomerase</fullName>
        <shortName evidence="9">TIM</shortName>
        <shortName evidence="9">TPI</shortName>
        <ecNumber evidence="3 9">5.3.1.1</ecNumber>
    </recommendedName>
    <alternativeName>
        <fullName evidence="9">Triose-phosphate isomerase</fullName>
    </alternativeName>
</protein>
<dbReference type="GO" id="GO:0004807">
    <property type="term" value="F:triose-phosphate isomerase activity"/>
    <property type="evidence" value="ECO:0007669"/>
    <property type="project" value="UniProtKB-UniRule"/>
</dbReference>
<keyword evidence="12" id="KW-1185">Reference proteome</keyword>
<dbReference type="RefSeq" id="WP_087861588.1">
    <property type="nucleotide sequence ID" value="NZ_LT859958.1"/>
</dbReference>
<dbReference type="UniPathway" id="UPA00109">
    <property type="reaction ID" value="UER00189"/>
</dbReference>
<dbReference type="GO" id="GO:0006094">
    <property type="term" value="P:gluconeogenesis"/>
    <property type="evidence" value="ECO:0007669"/>
    <property type="project" value="UniProtKB-UniRule"/>
</dbReference>
<feature type="binding site" evidence="9">
    <location>
        <position position="172"/>
    </location>
    <ligand>
        <name>substrate</name>
    </ligand>
</feature>
<comment type="pathway">
    <text evidence="9 10">Carbohydrate biosynthesis; gluconeogenesis.</text>
</comment>
<dbReference type="UniPathway" id="UPA00138"/>
<dbReference type="AlphaFoldDB" id="A0A1Y6K6J1"/>
<evidence type="ECO:0000313" key="11">
    <source>
        <dbReference type="EMBL" id="SMX53660.1"/>
    </source>
</evidence>
<dbReference type="Proteomes" id="UP000195514">
    <property type="component" value="Chromosome I"/>
</dbReference>
<dbReference type="NCBIfam" id="TIGR00419">
    <property type="entry name" value="tim"/>
    <property type="match status" value="1"/>
</dbReference>
<feature type="binding site" evidence="9">
    <location>
        <begin position="234"/>
        <end position="235"/>
    </location>
    <ligand>
        <name>substrate</name>
    </ligand>
</feature>
<comment type="subcellular location">
    <subcellularLocation>
        <location evidence="9 10">Cytoplasm</location>
    </subcellularLocation>
</comment>
<evidence type="ECO:0000256" key="7">
    <source>
        <dbReference type="ARBA" id="ARBA00023152"/>
    </source>
</evidence>
<dbReference type="GO" id="GO:0019563">
    <property type="term" value="P:glycerol catabolic process"/>
    <property type="evidence" value="ECO:0007669"/>
    <property type="project" value="TreeGrafter"/>
</dbReference>
<dbReference type="PANTHER" id="PTHR21139">
    <property type="entry name" value="TRIOSEPHOSPHATE ISOMERASE"/>
    <property type="match status" value="1"/>
</dbReference>
<evidence type="ECO:0000256" key="5">
    <source>
        <dbReference type="ARBA" id="ARBA00022432"/>
    </source>
</evidence>
<dbReference type="SUPFAM" id="SSF51351">
    <property type="entry name" value="Triosephosphate isomerase (TIM)"/>
    <property type="match status" value="1"/>
</dbReference>
<dbReference type="PANTHER" id="PTHR21139:SF42">
    <property type="entry name" value="TRIOSEPHOSPHATE ISOMERASE"/>
    <property type="match status" value="1"/>
</dbReference>
<comment type="similarity">
    <text evidence="2 9 10">Belongs to the triosephosphate isomerase family.</text>
</comment>
<feature type="active site" description="Electrophile" evidence="9">
    <location>
        <position position="94"/>
    </location>
</feature>
<dbReference type="InterPro" id="IPR013785">
    <property type="entry name" value="Aldolase_TIM"/>
</dbReference>
<keyword evidence="7 9" id="KW-0324">Glycolysis</keyword>
<dbReference type="CDD" id="cd00311">
    <property type="entry name" value="TIM"/>
    <property type="match status" value="1"/>
</dbReference>
<dbReference type="OrthoDB" id="9809429at2"/>
<dbReference type="EC" id="5.3.1.1" evidence="3 9"/>
<dbReference type="KEGG" id="abat:CFX1CAM_0594"/>
<dbReference type="InterPro" id="IPR022896">
    <property type="entry name" value="TrioseP_Isoase_bac/euk"/>
</dbReference>
<keyword evidence="5 9" id="KW-0312">Gluconeogenesis</keyword>
<feature type="active site" description="Proton acceptor" evidence="9">
    <location>
        <position position="166"/>
    </location>
</feature>
<evidence type="ECO:0000256" key="8">
    <source>
        <dbReference type="ARBA" id="ARBA00023235"/>
    </source>
</evidence>
<dbReference type="InterPro" id="IPR035990">
    <property type="entry name" value="TIM_sf"/>
</dbReference>
<feature type="binding site" evidence="9">
    <location>
        <position position="213"/>
    </location>
    <ligand>
        <name>substrate</name>
    </ligand>
</feature>
<dbReference type="GO" id="GO:0046166">
    <property type="term" value="P:glyceraldehyde-3-phosphate biosynthetic process"/>
    <property type="evidence" value="ECO:0007669"/>
    <property type="project" value="TreeGrafter"/>
</dbReference>
<evidence type="ECO:0000256" key="6">
    <source>
        <dbReference type="ARBA" id="ARBA00022490"/>
    </source>
</evidence>
<dbReference type="GO" id="GO:0005829">
    <property type="term" value="C:cytosol"/>
    <property type="evidence" value="ECO:0007669"/>
    <property type="project" value="TreeGrafter"/>
</dbReference>
<dbReference type="InterPro" id="IPR000652">
    <property type="entry name" value="Triosephosphate_isomerase"/>
</dbReference>
<dbReference type="PROSITE" id="PS00171">
    <property type="entry name" value="TIM_1"/>
    <property type="match status" value="1"/>
</dbReference>
<comment type="catalytic activity">
    <reaction evidence="9 10">
        <text>D-glyceraldehyde 3-phosphate = dihydroxyacetone phosphate</text>
        <dbReference type="Rhea" id="RHEA:18585"/>
        <dbReference type="ChEBI" id="CHEBI:57642"/>
        <dbReference type="ChEBI" id="CHEBI:59776"/>
        <dbReference type="EC" id="5.3.1.1"/>
    </reaction>
</comment>
<keyword evidence="6 9" id="KW-0963">Cytoplasm</keyword>
<accession>A0A1Y6K6J1</accession>
<evidence type="ECO:0000256" key="3">
    <source>
        <dbReference type="ARBA" id="ARBA00011940"/>
    </source>
</evidence>
<dbReference type="EMBL" id="LT859958">
    <property type="protein sequence ID" value="SMX53660.1"/>
    <property type="molecule type" value="Genomic_DNA"/>
</dbReference>
<proteinExistence type="inferred from homology"/>
<dbReference type="Pfam" id="PF00121">
    <property type="entry name" value="TIM"/>
    <property type="match status" value="1"/>
</dbReference>
<keyword evidence="8 9" id="KW-0413">Isomerase</keyword>
<feature type="binding site" evidence="9">
    <location>
        <begin position="9"/>
        <end position="11"/>
    </location>
    <ligand>
        <name>substrate</name>
    </ligand>
</feature>
<evidence type="ECO:0000256" key="2">
    <source>
        <dbReference type="ARBA" id="ARBA00007422"/>
    </source>
</evidence>
<comment type="pathway">
    <text evidence="1 9 10">Carbohydrate degradation; glycolysis; D-glyceraldehyde 3-phosphate from glycerone phosphate: step 1/1.</text>
</comment>
<sequence length="262" mass="27933">MRKFFVAGNWKMNKTIAEAQALMEAMLPQLAGIDNVDIGVAPPYLALPAMVERCRGAGVKVGAQNLFWEASGAYTGEVAAPMVAEICEFVIVGHSERRKFFGETDETVNQRLKAALAAGLEVIVCVGETLEENEAGLTAAVVTRQLTEGLAGITEAQAAKITIAYEPVWAIGTGRAATPEDANRVHRDVIRPLLRQQFGDARAEQMRIQYGGSVTPDNAAELFAMSDIDGALVGGASLKAESFIAIVKAASLVAIIEQETKK</sequence>
<evidence type="ECO:0000256" key="10">
    <source>
        <dbReference type="RuleBase" id="RU363013"/>
    </source>
</evidence>
<evidence type="ECO:0000313" key="12">
    <source>
        <dbReference type="Proteomes" id="UP000195514"/>
    </source>
</evidence>
<comment type="subunit">
    <text evidence="9 10">Homodimer.</text>
</comment>
<name>A0A1Y6K6J1_9CHLR</name>
<gene>
    <name evidence="9 11" type="primary">tpiA</name>
    <name evidence="11" type="ORF">CFX1CAM_0594</name>
</gene>
<evidence type="ECO:0000256" key="1">
    <source>
        <dbReference type="ARBA" id="ARBA00004680"/>
    </source>
</evidence>
<dbReference type="PROSITE" id="PS51440">
    <property type="entry name" value="TIM_2"/>
    <property type="match status" value="1"/>
</dbReference>
<dbReference type="GO" id="GO:0006096">
    <property type="term" value="P:glycolytic process"/>
    <property type="evidence" value="ECO:0007669"/>
    <property type="project" value="UniProtKB-UniRule"/>
</dbReference>